<reference evidence="2 3" key="1">
    <citation type="submission" date="2024-02" db="EMBL/GenBank/DDBJ databases">
        <authorList>
            <person name="Chen Y."/>
            <person name="Shah S."/>
            <person name="Dougan E. K."/>
            <person name="Thang M."/>
            <person name="Chan C."/>
        </authorList>
    </citation>
    <scope>NUCLEOTIDE SEQUENCE [LARGE SCALE GENOMIC DNA]</scope>
</reference>
<gene>
    <name evidence="2" type="ORF">SCF082_LOCUS29320</name>
</gene>
<feature type="non-terminal residue" evidence="2">
    <location>
        <position position="63"/>
    </location>
</feature>
<proteinExistence type="predicted"/>
<feature type="region of interest" description="Disordered" evidence="1">
    <location>
        <begin position="1"/>
        <end position="63"/>
    </location>
</feature>
<feature type="non-terminal residue" evidence="2">
    <location>
        <position position="1"/>
    </location>
</feature>
<dbReference type="Proteomes" id="UP001642464">
    <property type="component" value="Unassembled WGS sequence"/>
</dbReference>
<protein>
    <submittedName>
        <fullName evidence="2">Uncharacterized protein</fullName>
    </submittedName>
</protein>
<sequence length="63" mass="6769">AKVSKISCPDSISTRDSNTEHPDLSLSAPLDVTNLRDASEGASPATELSPLRRISWADEDESE</sequence>
<accession>A0ABP0MV40</accession>
<organism evidence="2 3">
    <name type="scientific">Durusdinium trenchii</name>
    <dbReference type="NCBI Taxonomy" id="1381693"/>
    <lineage>
        <taxon>Eukaryota</taxon>
        <taxon>Sar</taxon>
        <taxon>Alveolata</taxon>
        <taxon>Dinophyceae</taxon>
        <taxon>Suessiales</taxon>
        <taxon>Symbiodiniaceae</taxon>
        <taxon>Durusdinium</taxon>
    </lineage>
</organism>
<evidence type="ECO:0000256" key="1">
    <source>
        <dbReference type="SAM" id="MobiDB-lite"/>
    </source>
</evidence>
<evidence type="ECO:0000313" key="2">
    <source>
        <dbReference type="EMBL" id="CAK9053874.1"/>
    </source>
</evidence>
<comment type="caution">
    <text evidence="2">The sequence shown here is derived from an EMBL/GenBank/DDBJ whole genome shotgun (WGS) entry which is preliminary data.</text>
</comment>
<evidence type="ECO:0000313" key="3">
    <source>
        <dbReference type="Proteomes" id="UP001642464"/>
    </source>
</evidence>
<name>A0ABP0MV40_9DINO</name>
<dbReference type="EMBL" id="CAXAMM010023592">
    <property type="protein sequence ID" value="CAK9053874.1"/>
    <property type="molecule type" value="Genomic_DNA"/>
</dbReference>
<keyword evidence="3" id="KW-1185">Reference proteome</keyword>